<dbReference type="RefSeq" id="WP_013559563.1">
    <property type="nucleotide sequence ID" value="NC_014960.1"/>
</dbReference>
<dbReference type="Gene3D" id="3.40.30.10">
    <property type="entry name" value="Glutaredoxin"/>
    <property type="match status" value="1"/>
</dbReference>
<evidence type="ECO:0000313" key="3">
    <source>
        <dbReference type="Proteomes" id="UP000008922"/>
    </source>
</evidence>
<dbReference type="EMBL" id="AP012029">
    <property type="protein sequence ID" value="BAJ63175.1"/>
    <property type="molecule type" value="Genomic_DNA"/>
</dbReference>
<dbReference type="KEGG" id="atm:ANT_11410"/>
<dbReference type="CDD" id="cd02955">
    <property type="entry name" value="SSP411"/>
    <property type="match status" value="1"/>
</dbReference>
<evidence type="ECO:0000313" key="2">
    <source>
        <dbReference type="EMBL" id="BAJ63175.1"/>
    </source>
</evidence>
<reference evidence="2 3" key="1">
    <citation type="submission" date="2010-12" db="EMBL/GenBank/DDBJ databases">
        <title>Whole genome sequence of Anaerolinea thermophila UNI-1.</title>
        <authorList>
            <person name="Narita-Yamada S."/>
            <person name="Kishi E."/>
            <person name="Watanabe Y."/>
            <person name="Takasaki K."/>
            <person name="Ankai A."/>
            <person name="Oguchi A."/>
            <person name="Fukui S."/>
            <person name="Takahashi M."/>
            <person name="Yashiro I."/>
            <person name="Hosoyama A."/>
            <person name="Sekiguchi Y."/>
            <person name="Hanada S."/>
            <person name="Fujita N."/>
        </authorList>
    </citation>
    <scope>NUCLEOTIDE SEQUENCE [LARGE SCALE GENOMIC DNA]</scope>
    <source>
        <strain evidence="3">DSM 14523 / JCM 11388 / NBRC 100420 / UNI-1</strain>
    </source>
</reference>
<dbReference type="Proteomes" id="UP000008922">
    <property type="component" value="Chromosome"/>
</dbReference>
<organism evidence="2 3">
    <name type="scientific">Anaerolinea thermophila (strain DSM 14523 / JCM 11388 / NBRC 100420 / UNI-1)</name>
    <dbReference type="NCBI Taxonomy" id="926569"/>
    <lineage>
        <taxon>Bacteria</taxon>
        <taxon>Bacillati</taxon>
        <taxon>Chloroflexota</taxon>
        <taxon>Anaerolineae</taxon>
        <taxon>Anaerolineales</taxon>
        <taxon>Anaerolineaceae</taxon>
        <taxon>Anaerolinea</taxon>
    </lineage>
</organism>
<dbReference type="AlphaFoldDB" id="E8N411"/>
<dbReference type="eggNOG" id="COG1331">
    <property type="taxonomic scope" value="Bacteria"/>
</dbReference>
<dbReference type="HOGENOM" id="CLU_014051_4_2_0"/>
<dbReference type="InterPro" id="IPR024705">
    <property type="entry name" value="Ssp411"/>
</dbReference>
<dbReference type="InterPro" id="IPR012341">
    <property type="entry name" value="6hp_glycosidase-like_sf"/>
</dbReference>
<evidence type="ECO:0000259" key="1">
    <source>
        <dbReference type="Pfam" id="PF03190"/>
    </source>
</evidence>
<accession>E8N411</accession>
<dbReference type="PIRSF" id="PIRSF006402">
    <property type="entry name" value="UCP006402_thioredoxin"/>
    <property type="match status" value="1"/>
</dbReference>
<dbReference type="STRING" id="926569.ANT_11410"/>
<dbReference type="InParanoid" id="E8N411"/>
<dbReference type="PANTHER" id="PTHR42899">
    <property type="entry name" value="SPERMATOGENESIS-ASSOCIATED PROTEIN 20"/>
    <property type="match status" value="1"/>
</dbReference>
<dbReference type="GO" id="GO:0005975">
    <property type="term" value="P:carbohydrate metabolic process"/>
    <property type="evidence" value="ECO:0007669"/>
    <property type="project" value="InterPro"/>
</dbReference>
<dbReference type="OrthoDB" id="9762614at2"/>
<protein>
    <recommendedName>
        <fullName evidence="1">Spermatogenesis-associated protein 20-like TRX domain-containing protein</fullName>
    </recommendedName>
</protein>
<dbReference type="Pfam" id="PF03190">
    <property type="entry name" value="Thioredox_DsbH"/>
    <property type="match status" value="1"/>
</dbReference>
<dbReference type="SUPFAM" id="SSF52833">
    <property type="entry name" value="Thioredoxin-like"/>
    <property type="match status" value="1"/>
</dbReference>
<dbReference type="FunCoup" id="E8N411">
    <property type="interactions" value="252"/>
</dbReference>
<feature type="domain" description="Spermatogenesis-associated protein 20-like TRX" evidence="1">
    <location>
        <begin position="2"/>
        <end position="163"/>
    </location>
</feature>
<dbReference type="Gene3D" id="1.50.10.10">
    <property type="match status" value="2"/>
</dbReference>
<name>E8N411_ANATU</name>
<proteinExistence type="predicted"/>
<dbReference type="InterPro" id="IPR008928">
    <property type="entry name" value="6-hairpin_glycosidase_sf"/>
</dbReference>
<dbReference type="InterPro" id="IPR036249">
    <property type="entry name" value="Thioredoxin-like_sf"/>
</dbReference>
<gene>
    <name evidence="2" type="ordered locus">ANT_11410</name>
</gene>
<dbReference type="SUPFAM" id="SSF48208">
    <property type="entry name" value="Six-hairpin glycosidases"/>
    <property type="match status" value="1"/>
</dbReference>
<dbReference type="PANTHER" id="PTHR42899:SF1">
    <property type="entry name" value="SPERMATOGENESIS-ASSOCIATED PROTEIN 20"/>
    <property type="match status" value="1"/>
</dbReference>
<dbReference type="InterPro" id="IPR004879">
    <property type="entry name" value="Ssp411-like_TRX"/>
</dbReference>
<keyword evidence="3" id="KW-1185">Reference proteome</keyword>
<sequence length="684" mass="78328">MPNRLIHETSPYLLQHATNPVDWYPWGDEAFEKARRENKPVFLSIGYAACHWCHVMAHESFEDPQIAEILNQHFVSIKVDREERPDVDGIYMNAVIALTGQGGWPLSVFLTPEGKPFYGGTYFPPTPRHGLPAFRDVLHAALQAWENDRDDLFKAGEQLAQHIHAMNDWGSVPGLVLRANLLEQVTHALLASYDRRYGGWGNAPRFPQPMALEFLLLQVTRGNEDALKPVEHNLQVMSRGGLYDIIGGGFARYSTDNHWLVPHFEKMLYDNAQISSVYLHAGMLEKNPWFLRIATQTLDFLLEEMRHPLGGFFSSLDADSEGEEGKFYLWDFDELRQILEPAGQWDFSCQVFNLPRNGNFEGKIILQIQEDWERLPEKTGLSETDFLKQMDTVRALLYQKRSLRVRPSTDDKVIVSWNGFALRALAEAARYLNRPDYLHAAQQNAHFLLENLYTPRGLMRTWREGSPRQIALLEDYASLIIGLLALYQSDDNIVWYEWAVKLGEEMISRYRDPAGGFYDTRDDQQDLIIRPKDFQDNATPCGNSLASYALLLLYEFSGDDSIYQLATRVFPLLQDSLVKYPTAFGFWLQAIDWAMGPSRQVALLAPRTLEELQPFKNILWETYRPRLVCASSTFQPATNAPALLQERSVLNGEVTAYLCEGFVCLQPTSDLETFRQQMQTQASH</sequence>